<dbReference type="GO" id="GO:0070181">
    <property type="term" value="F:small ribosomal subunit rRNA binding"/>
    <property type="evidence" value="ECO:0007669"/>
    <property type="project" value="TreeGrafter"/>
</dbReference>
<evidence type="ECO:0000256" key="8">
    <source>
        <dbReference type="HAMAP-Rule" id="MF_00360"/>
    </source>
</evidence>
<evidence type="ECO:0000256" key="7">
    <source>
        <dbReference type="ARBA" id="ARBA00035294"/>
    </source>
</evidence>
<organism evidence="9 10">
    <name type="scientific">Alicyclobacillus ferrooxydans</name>
    <dbReference type="NCBI Taxonomy" id="471514"/>
    <lineage>
        <taxon>Bacteria</taxon>
        <taxon>Bacillati</taxon>
        <taxon>Bacillota</taxon>
        <taxon>Bacilli</taxon>
        <taxon>Bacillales</taxon>
        <taxon>Alicyclobacillaceae</taxon>
        <taxon>Alicyclobacillus</taxon>
    </lineage>
</organism>
<evidence type="ECO:0000256" key="3">
    <source>
        <dbReference type="ARBA" id="ARBA00022884"/>
    </source>
</evidence>
<dbReference type="GO" id="GO:1990904">
    <property type="term" value="C:ribonucleoprotein complex"/>
    <property type="evidence" value="ECO:0007669"/>
    <property type="project" value="UniProtKB-KW"/>
</dbReference>
<dbReference type="PATRIC" id="fig|471514.4.peg.3569"/>
<dbReference type="GO" id="GO:0006412">
    <property type="term" value="P:translation"/>
    <property type="evidence" value="ECO:0007669"/>
    <property type="project" value="UniProtKB-UniRule"/>
</dbReference>
<protein>
    <recommendedName>
        <fullName evidence="7 8">Small ribosomal subunit protein bS6</fullName>
    </recommendedName>
</protein>
<dbReference type="InterPro" id="IPR014717">
    <property type="entry name" value="Transl_elong_EF1B/ribsomal_bS6"/>
</dbReference>
<evidence type="ECO:0000256" key="1">
    <source>
        <dbReference type="ARBA" id="ARBA00009512"/>
    </source>
</evidence>
<evidence type="ECO:0000313" key="9">
    <source>
        <dbReference type="EMBL" id="KPV42495.1"/>
    </source>
</evidence>
<dbReference type="PANTHER" id="PTHR21011">
    <property type="entry name" value="MITOCHONDRIAL 28S RIBOSOMAL PROTEIN S6"/>
    <property type="match status" value="1"/>
</dbReference>
<comment type="function">
    <text evidence="6 8">Binds together with bS18 to 16S ribosomal RNA.</text>
</comment>
<dbReference type="RefSeq" id="WP_054970414.1">
    <property type="nucleotide sequence ID" value="NZ_LJCO01000076.1"/>
</dbReference>
<name>A0A0P9EU74_9BACL</name>
<keyword evidence="10" id="KW-1185">Reference proteome</keyword>
<dbReference type="SUPFAM" id="SSF54995">
    <property type="entry name" value="Ribosomal protein S6"/>
    <property type="match status" value="1"/>
</dbReference>
<dbReference type="GO" id="GO:0003735">
    <property type="term" value="F:structural constituent of ribosome"/>
    <property type="evidence" value="ECO:0007669"/>
    <property type="project" value="InterPro"/>
</dbReference>
<evidence type="ECO:0000256" key="6">
    <source>
        <dbReference type="ARBA" id="ARBA00035104"/>
    </source>
</evidence>
<dbReference type="HAMAP" id="MF_00360">
    <property type="entry name" value="Ribosomal_bS6"/>
    <property type="match status" value="1"/>
</dbReference>
<comment type="similarity">
    <text evidence="1 8">Belongs to the bacterial ribosomal protein bS6 family.</text>
</comment>
<dbReference type="PROSITE" id="PS01048">
    <property type="entry name" value="RIBOSOMAL_S6"/>
    <property type="match status" value="1"/>
</dbReference>
<dbReference type="Gene3D" id="3.30.70.60">
    <property type="match status" value="1"/>
</dbReference>
<keyword evidence="4 8" id="KW-0689">Ribosomal protein</keyword>
<dbReference type="InterPro" id="IPR035980">
    <property type="entry name" value="Ribosomal_bS6_sf"/>
</dbReference>
<accession>A0A0P9EU74</accession>
<evidence type="ECO:0000313" key="10">
    <source>
        <dbReference type="Proteomes" id="UP000050482"/>
    </source>
</evidence>
<dbReference type="GO" id="GO:0005840">
    <property type="term" value="C:ribosome"/>
    <property type="evidence" value="ECO:0007669"/>
    <property type="project" value="UniProtKB-KW"/>
</dbReference>
<dbReference type="GO" id="GO:0005737">
    <property type="term" value="C:cytoplasm"/>
    <property type="evidence" value="ECO:0007669"/>
    <property type="project" value="UniProtKB-ARBA"/>
</dbReference>
<gene>
    <name evidence="8" type="primary">rpsF</name>
    <name evidence="9" type="ORF">AN477_17220</name>
</gene>
<dbReference type="STRING" id="471514.AN477_17220"/>
<keyword evidence="3 8" id="KW-0694">RNA-binding</keyword>
<dbReference type="Proteomes" id="UP000050482">
    <property type="component" value="Unassembled WGS sequence"/>
</dbReference>
<keyword evidence="5 8" id="KW-0687">Ribonucleoprotein</keyword>
<dbReference type="InterPro" id="IPR000529">
    <property type="entry name" value="Ribosomal_bS6"/>
</dbReference>
<proteinExistence type="inferred from homology"/>
<dbReference type="AlphaFoldDB" id="A0A0P9EU74"/>
<dbReference type="OrthoDB" id="9812702at2"/>
<evidence type="ECO:0000256" key="2">
    <source>
        <dbReference type="ARBA" id="ARBA00022730"/>
    </source>
</evidence>
<dbReference type="PANTHER" id="PTHR21011:SF1">
    <property type="entry name" value="SMALL RIBOSOMAL SUBUNIT PROTEIN BS6M"/>
    <property type="match status" value="1"/>
</dbReference>
<dbReference type="Pfam" id="PF01250">
    <property type="entry name" value="Ribosomal_S6"/>
    <property type="match status" value="1"/>
</dbReference>
<evidence type="ECO:0000256" key="4">
    <source>
        <dbReference type="ARBA" id="ARBA00022980"/>
    </source>
</evidence>
<sequence>MHQYETMYILKSDLEAEQTSTLVSKYQNLVTEHGGEISKLEEMGKRRLAYEINHSRDGYYVLMEYSADTDFTRELERQMRIDDSVIRFLTVRVGE</sequence>
<keyword evidence="2 8" id="KW-0699">rRNA-binding</keyword>
<dbReference type="InterPro" id="IPR020814">
    <property type="entry name" value="Ribosomal_S6_plastid/chlpt"/>
</dbReference>
<reference evidence="9 10" key="1">
    <citation type="submission" date="2015-09" db="EMBL/GenBank/DDBJ databases">
        <title>Draft genome sequence of Alicyclobacillus ferrooxydans DSM 22381.</title>
        <authorList>
            <person name="Hemp J."/>
        </authorList>
    </citation>
    <scope>NUCLEOTIDE SEQUENCE [LARGE SCALE GENOMIC DNA]</scope>
    <source>
        <strain evidence="9 10">TC-34</strain>
    </source>
</reference>
<dbReference type="CDD" id="cd00473">
    <property type="entry name" value="bS6"/>
    <property type="match status" value="1"/>
</dbReference>
<dbReference type="NCBIfam" id="TIGR00166">
    <property type="entry name" value="S6"/>
    <property type="match status" value="1"/>
</dbReference>
<dbReference type="InterPro" id="IPR020815">
    <property type="entry name" value="Ribosomal_bS6_CS"/>
</dbReference>
<evidence type="ECO:0000256" key="5">
    <source>
        <dbReference type="ARBA" id="ARBA00023274"/>
    </source>
</evidence>
<comment type="caution">
    <text evidence="9">The sequence shown here is derived from an EMBL/GenBank/DDBJ whole genome shotgun (WGS) entry which is preliminary data.</text>
</comment>
<dbReference type="EMBL" id="LJCO01000076">
    <property type="protein sequence ID" value="KPV42495.1"/>
    <property type="molecule type" value="Genomic_DNA"/>
</dbReference>